<dbReference type="EMBL" id="GBXM01021113">
    <property type="protein sequence ID" value="JAH87464.1"/>
    <property type="molecule type" value="Transcribed_RNA"/>
</dbReference>
<dbReference type="AlphaFoldDB" id="A0A0E9WAP9"/>
<reference evidence="1" key="1">
    <citation type="submission" date="2014-11" db="EMBL/GenBank/DDBJ databases">
        <authorList>
            <person name="Amaro Gonzalez C."/>
        </authorList>
    </citation>
    <scope>NUCLEOTIDE SEQUENCE</scope>
</reference>
<sequence>MKWLTVEKAVSWLAWTHTVSVNANDTGNPKLF</sequence>
<name>A0A0E9WAP9_ANGAN</name>
<organism evidence="1">
    <name type="scientific">Anguilla anguilla</name>
    <name type="common">European freshwater eel</name>
    <name type="synonym">Muraena anguilla</name>
    <dbReference type="NCBI Taxonomy" id="7936"/>
    <lineage>
        <taxon>Eukaryota</taxon>
        <taxon>Metazoa</taxon>
        <taxon>Chordata</taxon>
        <taxon>Craniata</taxon>
        <taxon>Vertebrata</taxon>
        <taxon>Euteleostomi</taxon>
        <taxon>Actinopterygii</taxon>
        <taxon>Neopterygii</taxon>
        <taxon>Teleostei</taxon>
        <taxon>Anguilliformes</taxon>
        <taxon>Anguillidae</taxon>
        <taxon>Anguilla</taxon>
    </lineage>
</organism>
<protein>
    <submittedName>
        <fullName evidence="1">Uncharacterized protein</fullName>
    </submittedName>
</protein>
<accession>A0A0E9WAP9</accession>
<proteinExistence type="predicted"/>
<evidence type="ECO:0000313" key="1">
    <source>
        <dbReference type="EMBL" id="JAH87464.1"/>
    </source>
</evidence>
<reference evidence="1" key="2">
    <citation type="journal article" date="2015" name="Fish Shellfish Immunol.">
        <title>Early steps in the European eel (Anguilla anguilla)-Vibrio vulnificus interaction in the gills: Role of the RtxA13 toxin.</title>
        <authorList>
            <person name="Callol A."/>
            <person name="Pajuelo D."/>
            <person name="Ebbesson L."/>
            <person name="Teles M."/>
            <person name="MacKenzie S."/>
            <person name="Amaro C."/>
        </authorList>
    </citation>
    <scope>NUCLEOTIDE SEQUENCE</scope>
</reference>